<feature type="chain" id="PRO_5008584640" evidence="1">
    <location>
        <begin position="24"/>
        <end position="138"/>
    </location>
</feature>
<reference evidence="3" key="1">
    <citation type="submission" date="2015-11" db="EMBL/GenBank/DDBJ databases">
        <title>De novo transcriptome assembly of four potential Pierce s Disease insect vectors from Arizona vineyards.</title>
        <authorList>
            <person name="Tassone E.E."/>
        </authorList>
    </citation>
    <scope>NUCLEOTIDE SEQUENCE</scope>
</reference>
<evidence type="ECO:0000256" key="1">
    <source>
        <dbReference type="SAM" id="SignalP"/>
    </source>
</evidence>
<dbReference type="AlphaFoldDB" id="A0A1B6HXN1"/>
<evidence type="ECO:0000313" key="2">
    <source>
        <dbReference type="EMBL" id="JAS71467.1"/>
    </source>
</evidence>
<accession>A0A1B6HXN1</accession>
<protein>
    <submittedName>
        <fullName evidence="3">Uncharacterized protein</fullName>
    </submittedName>
</protein>
<sequence>MYTQYCGWQEMVIVLLFLSAVECLVTEPPFLELDRKLHDEMTAPQEVAENTFKMLLKYYIQMYDMYRSFRSGNDSYLGMVNELKSQGGPLLTTAFVDGKTLHYDPVHSELLKQFLDTVDQFWAMIVKKASAVEILLKS</sequence>
<evidence type="ECO:0000313" key="3">
    <source>
        <dbReference type="EMBL" id="JAS79451.1"/>
    </source>
</evidence>
<proteinExistence type="predicted"/>
<dbReference type="EMBL" id="GECU01028255">
    <property type="protein sequence ID" value="JAS79451.1"/>
    <property type="molecule type" value="Transcribed_RNA"/>
</dbReference>
<name>A0A1B6HXN1_9HEMI</name>
<gene>
    <name evidence="2" type="ORF">g.7967</name>
    <name evidence="3" type="ORF">g.7968</name>
</gene>
<dbReference type="EMBL" id="GECU01036239">
    <property type="protein sequence ID" value="JAS71467.1"/>
    <property type="molecule type" value="Transcribed_RNA"/>
</dbReference>
<feature type="signal peptide" evidence="1">
    <location>
        <begin position="1"/>
        <end position="23"/>
    </location>
</feature>
<keyword evidence="1" id="KW-0732">Signal</keyword>
<organism evidence="3">
    <name type="scientific">Homalodisca liturata</name>
    <dbReference type="NCBI Taxonomy" id="320908"/>
    <lineage>
        <taxon>Eukaryota</taxon>
        <taxon>Metazoa</taxon>
        <taxon>Ecdysozoa</taxon>
        <taxon>Arthropoda</taxon>
        <taxon>Hexapoda</taxon>
        <taxon>Insecta</taxon>
        <taxon>Pterygota</taxon>
        <taxon>Neoptera</taxon>
        <taxon>Paraneoptera</taxon>
        <taxon>Hemiptera</taxon>
        <taxon>Auchenorrhyncha</taxon>
        <taxon>Membracoidea</taxon>
        <taxon>Cicadellidae</taxon>
        <taxon>Cicadellinae</taxon>
        <taxon>Proconiini</taxon>
        <taxon>Homalodisca</taxon>
    </lineage>
</organism>